<reference evidence="2 3" key="1">
    <citation type="journal article" date="2012" name="Genome Biol.">
        <title>Genome and low-iron response of an oceanic diatom adapted to chronic iron limitation.</title>
        <authorList>
            <person name="Lommer M."/>
            <person name="Specht M."/>
            <person name="Roy A.S."/>
            <person name="Kraemer L."/>
            <person name="Andreson R."/>
            <person name="Gutowska M.A."/>
            <person name="Wolf J."/>
            <person name="Bergner S.V."/>
            <person name="Schilhabel M.B."/>
            <person name="Klostermeier U.C."/>
            <person name="Beiko R.G."/>
            <person name="Rosenstiel P."/>
            <person name="Hippler M."/>
            <person name="Laroche J."/>
        </authorList>
    </citation>
    <scope>NUCLEOTIDE SEQUENCE [LARGE SCALE GENOMIC DNA]</scope>
    <source>
        <strain evidence="2 3">CCMP1005</strain>
    </source>
</reference>
<name>K0SWE1_THAOC</name>
<protein>
    <submittedName>
        <fullName evidence="2">Uncharacterized protein</fullName>
    </submittedName>
</protein>
<proteinExistence type="predicted"/>
<comment type="caution">
    <text evidence="2">The sequence shown here is derived from an EMBL/GenBank/DDBJ whole genome shotgun (WGS) entry which is preliminary data.</text>
</comment>
<feature type="non-terminal residue" evidence="2">
    <location>
        <position position="1"/>
    </location>
</feature>
<organism evidence="2 3">
    <name type="scientific">Thalassiosira oceanica</name>
    <name type="common">Marine diatom</name>
    <dbReference type="NCBI Taxonomy" id="159749"/>
    <lineage>
        <taxon>Eukaryota</taxon>
        <taxon>Sar</taxon>
        <taxon>Stramenopiles</taxon>
        <taxon>Ochrophyta</taxon>
        <taxon>Bacillariophyta</taxon>
        <taxon>Coscinodiscophyceae</taxon>
        <taxon>Thalassiosirophycidae</taxon>
        <taxon>Thalassiosirales</taxon>
        <taxon>Thalassiosiraceae</taxon>
        <taxon>Thalassiosira</taxon>
    </lineage>
</organism>
<gene>
    <name evidence="2" type="ORF">THAOC_08976</name>
</gene>
<sequence length="531" mass="59864">VLASSIPGGRNAQSHAIAVRNDRQKAHNRTCKSKKRKEKKKKKIFNLHPPSRKSEVNWAHDGRDHWQVGQYKLQAAHHSCMRAIESSIMLLTYDIGVPREKNGPRLGATLLGGDIHGQIHHPDSGFSALNLSEESRLSPQWPGRGSFMLLMGPTSDNPCLCPRDSSQPRFSLKMETDSDFEDGSAADVDAPAPEDDTGTSGAVGYDKDAGDAIHNGHVHYDKGEDNLFERIFGEDSELFANAFKKIGVEYAEFVAFIATFYLECRLRTTLSRLVDDRDINTDRYMSHERYARVTMLMTQRQLKEYAEEFGLVQFMKWSGKVLEQRKRYAAMLESLLYNDDEEEETPIETGESAHLIEYLKAWFMSPLNKGSNESRAATHEKRFLKQAFECIKANHTGASVDAIYAPGLSRCSPRTYDKEMKQIEDVRRMMEGDVGLLVDGNDSRPLYAVFDGMFDTAADDDDTSGNSDSGERHYTVNPILCAAIPDANELIQIMHHTVTWAIDNTCFFVVGGYSRVLAIYEVRFPEELLHD</sequence>
<evidence type="ECO:0000313" key="2">
    <source>
        <dbReference type="EMBL" id="EJK69735.1"/>
    </source>
</evidence>
<dbReference type="EMBL" id="AGNL01009647">
    <property type="protein sequence ID" value="EJK69735.1"/>
    <property type="molecule type" value="Genomic_DNA"/>
</dbReference>
<evidence type="ECO:0000313" key="3">
    <source>
        <dbReference type="Proteomes" id="UP000266841"/>
    </source>
</evidence>
<keyword evidence="3" id="KW-1185">Reference proteome</keyword>
<feature type="region of interest" description="Disordered" evidence="1">
    <location>
        <begin position="180"/>
        <end position="206"/>
    </location>
</feature>
<dbReference type="AlphaFoldDB" id="K0SWE1"/>
<evidence type="ECO:0000256" key="1">
    <source>
        <dbReference type="SAM" id="MobiDB-lite"/>
    </source>
</evidence>
<feature type="region of interest" description="Disordered" evidence="1">
    <location>
        <begin position="20"/>
        <end position="42"/>
    </location>
</feature>
<accession>K0SWE1</accession>
<feature type="compositionally biased region" description="Basic residues" evidence="1">
    <location>
        <begin position="26"/>
        <end position="42"/>
    </location>
</feature>
<dbReference type="Proteomes" id="UP000266841">
    <property type="component" value="Unassembled WGS sequence"/>
</dbReference>